<evidence type="ECO:0000256" key="2">
    <source>
        <dbReference type="ARBA" id="ARBA00023082"/>
    </source>
</evidence>
<feature type="region of interest" description="Disordered" evidence="5">
    <location>
        <begin position="1"/>
        <end position="22"/>
    </location>
</feature>
<dbReference type="PANTHER" id="PTHR30385:SF4">
    <property type="entry name" value="RNA POLYMERASE SIGMA-E FACTOR"/>
    <property type="match status" value="1"/>
</dbReference>
<organism evidence="7 8">
    <name type="scientific">Nocardioides massiliensis</name>
    <dbReference type="NCBI Taxonomy" id="1325935"/>
    <lineage>
        <taxon>Bacteria</taxon>
        <taxon>Bacillati</taxon>
        <taxon>Actinomycetota</taxon>
        <taxon>Actinomycetes</taxon>
        <taxon>Propionibacteriales</taxon>
        <taxon>Nocardioidaceae</taxon>
        <taxon>Nocardioides</taxon>
    </lineage>
</organism>
<keyword evidence="8" id="KW-1185">Reference proteome</keyword>
<protein>
    <submittedName>
        <fullName evidence="7">RNA polymerase sigma-B factor</fullName>
    </submittedName>
</protein>
<dbReference type="InterPro" id="IPR007627">
    <property type="entry name" value="RNA_pol_sigma70_r2"/>
</dbReference>
<evidence type="ECO:0000256" key="5">
    <source>
        <dbReference type="SAM" id="MobiDB-lite"/>
    </source>
</evidence>
<accession>A0ABT9NVL4</accession>
<dbReference type="Gene3D" id="1.10.10.10">
    <property type="entry name" value="Winged helix-like DNA-binding domain superfamily/Winged helix DNA-binding domain"/>
    <property type="match status" value="2"/>
</dbReference>
<keyword evidence="2" id="KW-0731">Sigma factor</keyword>
<feature type="domain" description="RNA polymerase sigma-70" evidence="6">
    <location>
        <begin position="76"/>
        <end position="89"/>
    </location>
</feature>
<evidence type="ECO:0000256" key="4">
    <source>
        <dbReference type="ARBA" id="ARBA00023163"/>
    </source>
</evidence>
<proteinExistence type="predicted"/>
<dbReference type="InterPro" id="IPR000943">
    <property type="entry name" value="RNA_pol_sigma70"/>
</dbReference>
<dbReference type="SUPFAM" id="SSF88946">
    <property type="entry name" value="Sigma2 domain of RNA polymerase sigma factors"/>
    <property type="match status" value="1"/>
</dbReference>
<dbReference type="Gene3D" id="1.20.120.1810">
    <property type="match status" value="1"/>
</dbReference>
<dbReference type="InterPro" id="IPR013324">
    <property type="entry name" value="RNA_pol_sigma_r3/r4-like"/>
</dbReference>
<comment type="caution">
    <text evidence="7">The sequence shown here is derived from an EMBL/GenBank/DDBJ whole genome shotgun (WGS) entry which is preliminary data.</text>
</comment>
<dbReference type="SUPFAM" id="SSF88659">
    <property type="entry name" value="Sigma3 and sigma4 domains of RNA polymerase sigma factors"/>
    <property type="match status" value="2"/>
</dbReference>
<evidence type="ECO:0000256" key="3">
    <source>
        <dbReference type="ARBA" id="ARBA00023125"/>
    </source>
</evidence>
<dbReference type="NCBIfam" id="TIGR02980">
    <property type="entry name" value="SigBFG"/>
    <property type="match status" value="1"/>
</dbReference>
<gene>
    <name evidence="7" type="ORF">J2S59_003674</name>
</gene>
<evidence type="ECO:0000259" key="6">
    <source>
        <dbReference type="PROSITE" id="PS00715"/>
    </source>
</evidence>
<dbReference type="InterPro" id="IPR007624">
    <property type="entry name" value="RNA_pol_sigma70_r3"/>
</dbReference>
<sequence>MDTTADPSATPEVPDARATARSATRAATQALFERLLAAEEGSAERSDARDQLIELHLPLVHHCARRFRNRGEPLEDLVQVGTIGLLKAVDRFDLERGVEFSTYATPTIVGEIKRHFRDKGWAIRVPRRLQELRQQISAVTSEMSQELGRSPTPTELAQRLDCTVDEVIEGIESGNAYQTLSLDRPDAPGDEGTLTLADSLGAEDDALANVEIRASLEPLLDRLEPRERRIVLLRFFGGMTQSQIANDVGVSQMHVSRLLSRSLAQMREVMEESTV</sequence>
<evidence type="ECO:0000256" key="1">
    <source>
        <dbReference type="ARBA" id="ARBA00023015"/>
    </source>
</evidence>
<dbReference type="RefSeq" id="WP_246360582.1">
    <property type="nucleotide sequence ID" value="NZ_CCXJ01000698.1"/>
</dbReference>
<dbReference type="Pfam" id="PF04539">
    <property type="entry name" value="Sigma70_r3"/>
    <property type="match status" value="1"/>
</dbReference>
<dbReference type="InterPro" id="IPR036388">
    <property type="entry name" value="WH-like_DNA-bd_sf"/>
</dbReference>
<dbReference type="InterPro" id="IPR014322">
    <property type="entry name" value="RNA_pol_sigma-B/F/G"/>
</dbReference>
<dbReference type="InterPro" id="IPR007630">
    <property type="entry name" value="RNA_pol_sigma70_r4"/>
</dbReference>
<dbReference type="InterPro" id="IPR014284">
    <property type="entry name" value="RNA_pol_sigma-70_dom"/>
</dbReference>
<dbReference type="CDD" id="cd06171">
    <property type="entry name" value="Sigma70_r4"/>
    <property type="match status" value="1"/>
</dbReference>
<evidence type="ECO:0000313" key="8">
    <source>
        <dbReference type="Proteomes" id="UP001240447"/>
    </source>
</evidence>
<reference evidence="7 8" key="1">
    <citation type="submission" date="2023-07" db="EMBL/GenBank/DDBJ databases">
        <title>Sequencing the genomes of 1000 actinobacteria strains.</title>
        <authorList>
            <person name="Klenk H.-P."/>
        </authorList>
    </citation>
    <scope>NUCLEOTIDE SEQUENCE [LARGE SCALE GENOMIC DNA]</scope>
    <source>
        <strain evidence="7 8">GD13</strain>
    </source>
</reference>
<dbReference type="PROSITE" id="PS00715">
    <property type="entry name" value="SIGMA70_1"/>
    <property type="match status" value="1"/>
</dbReference>
<name>A0ABT9NVL4_9ACTN</name>
<dbReference type="Pfam" id="PF04542">
    <property type="entry name" value="Sigma70_r2"/>
    <property type="match status" value="1"/>
</dbReference>
<dbReference type="PANTHER" id="PTHR30385">
    <property type="entry name" value="SIGMA FACTOR F FLAGELLAR"/>
    <property type="match status" value="1"/>
</dbReference>
<dbReference type="NCBIfam" id="TIGR02937">
    <property type="entry name" value="sigma70-ECF"/>
    <property type="match status" value="1"/>
</dbReference>
<dbReference type="EMBL" id="JAUSQM010000001">
    <property type="protein sequence ID" value="MDP9823865.1"/>
    <property type="molecule type" value="Genomic_DNA"/>
</dbReference>
<keyword evidence="3" id="KW-0238">DNA-binding</keyword>
<evidence type="ECO:0000313" key="7">
    <source>
        <dbReference type="EMBL" id="MDP9823865.1"/>
    </source>
</evidence>
<dbReference type="Proteomes" id="UP001240447">
    <property type="component" value="Unassembled WGS sequence"/>
</dbReference>
<dbReference type="Pfam" id="PF04545">
    <property type="entry name" value="Sigma70_r4"/>
    <property type="match status" value="1"/>
</dbReference>
<keyword evidence="4" id="KW-0804">Transcription</keyword>
<keyword evidence="1" id="KW-0805">Transcription regulation</keyword>
<dbReference type="PRINTS" id="PR00046">
    <property type="entry name" value="SIGMA70FCT"/>
</dbReference>
<dbReference type="InterPro" id="IPR013325">
    <property type="entry name" value="RNA_pol_sigma_r2"/>
</dbReference>